<reference evidence="1" key="1">
    <citation type="submission" date="2019-10" db="EMBL/GenBank/DDBJ databases">
        <title>Conservation and host-specific expression of non-tandemly repeated heterogenous ribosome RNA gene in arbuscular mycorrhizal fungi.</title>
        <authorList>
            <person name="Maeda T."/>
            <person name="Kobayashi Y."/>
            <person name="Nakagawa T."/>
            <person name="Ezawa T."/>
            <person name="Yamaguchi K."/>
            <person name="Bino T."/>
            <person name="Nishimoto Y."/>
            <person name="Shigenobu S."/>
            <person name="Kawaguchi M."/>
        </authorList>
    </citation>
    <scope>NUCLEOTIDE SEQUENCE</scope>
    <source>
        <strain evidence="1">HR1</strain>
    </source>
</reference>
<name>A0A8H3QX99_9GLOM</name>
<proteinExistence type="predicted"/>
<protein>
    <submittedName>
        <fullName evidence="1">Uncharacterized protein</fullName>
    </submittedName>
</protein>
<dbReference type="EMBL" id="BLAL01000216">
    <property type="protein sequence ID" value="GES92749.1"/>
    <property type="molecule type" value="Genomic_DNA"/>
</dbReference>
<organism evidence="1 2">
    <name type="scientific">Rhizophagus clarus</name>
    <dbReference type="NCBI Taxonomy" id="94130"/>
    <lineage>
        <taxon>Eukaryota</taxon>
        <taxon>Fungi</taxon>
        <taxon>Fungi incertae sedis</taxon>
        <taxon>Mucoromycota</taxon>
        <taxon>Glomeromycotina</taxon>
        <taxon>Glomeromycetes</taxon>
        <taxon>Glomerales</taxon>
        <taxon>Glomeraceae</taxon>
        <taxon>Rhizophagus</taxon>
    </lineage>
</organism>
<evidence type="ECO:0000313" key="2">
    <source>
        <dbReference type="Proteomes" id="UP000615446"/>
    </source>
</evidence>
<gene>
    <name evidence="1" type="ORF">RCL2_001951400</name>
</gene>
<dbReference type="Proteomes" id="UP000615446">
    <property type="component" value="Unassembled WGS sequence"/>
</dbReference>
<dbReference type="AlphaFoldDB" id="A0A8H3QX99"/>
<comment type="caution">
    <text evidence="1">The sequence shown here is derived from an EMBL/GenBank/DDBJ whole genome shotgun (WGS) entry which is preliminary data.</text>
</comment>
<sequence length="103" mass="12178">MGKRIESLVSLANRKWSIIDVFPNLKINFFKSTLSTAGYEVWLKLVETRHIITEEEGQAIYNHKKNLEQQERKENFLKIHETVEMEDCDTDSPKYFPDSENDK</sequence>
<accession>A0A8H3QX99</accession>
<evidence type="ECO:0000313" key="1">
    <source>
        <dbReference type="EMBL" id="GES92749.1"/>
    </source>
</evidence>